<gene>
    <name evidence="17" type="primary">epmB</name>
    <name evidence="17" type="ORF">Kalk_14835</name>
</gene>
<dbReference type="Proteomes" id="UP000235116">
    <property type="component" value="Chromosome"/>
</dbReference>
<keyword evidence="10" id="KW-0408">Iron</keyword>
<evidence type="ECO:0000256" key="12">
    <source>
        <dbReference type="ARBA" id="ARBA00023235"/>
    </source>
</evidence>
<evidence type="ECO:0000256" key="2">
    <source>
        <dbReference type="ARBA" id="ARBA00001933"/>
    </source>
</evidence>
<keyword evidence="9 15" id="KW-0663">Pyridoxal phosphate</keyword>
<evidence type="ECO:0000256" key="1">
    <source>
        <dbReference type="ARBA" id="ARBA00001352"/>
    </source>
</evidence>
<feature type="binding site" evidence="14">
    <location>
        <position position="126"/>
    </location>
    <ligand>
        <name>[4Fe-4S] cluster</name>
        <dbReference type="ChEBI" id="CHEBI:49883"/>
        <note>4Fe-4S-S-AdoMet</note>
    </ligand>
</feature>
<evidence type="ECO:0000256" key="8">
    <source>
        <dbReference type="ARBA" id="ARBA00022723"/>
    </source>
</evidence>
<evidence type="ECO:0000256" key="14">
    <source>
        <dbReference type="PIRSR" id="PIRSR004911-1"/>
    </source>
</evidence>
<name>A0A2K9LMM8_9GAMM</name>
<dbReference type="InterPro" id="IPR013785">
    <property type="entry name" value="Aldolase_TIM"/>
</dbReference>
<evidence type="ECO:0000256" key="13">
    <source>
        <dbReference type="ARBA" id="ARBA00030756"/>
    </source>
</evidence>
<dbReference type="CDD" id="cd01335">
    <property type="entry name" value="Radical_SAM"/>
    <property type="match status" value="1"/>
</dbReference>
<evidence type="ECO:0000256" key="3">
    <source>
        <dbReference type="ARBA" id="ARBA00001966"/>
    </source>
</evidence>
<reference evidence="18" key="1">
    <citation type="submission" date="2017-08" db="EMBL/GenBank/DDBJ databases">
        <title>Direct submision.</title>
        <authorList>
            <person name="Kim S.-J."/>
            <person name="Rhee S.-K."/>
        </authorList>
    </citation>
    <scope>NUCLEOTIDE SEQUENCE [LARGE SCALE GENOMIC DNA]</scope>
    <source>
        <strain evidence="18">GI5</strain>
    </source>
</reference>
<accession>A0A2K9LMM8</accession>
<dbReference type="InterPro" id="IPR022462">
    <property type="entry name" value="EpmB"/>
</dbReference>
<feature type="modified residue" description="N6-(pyridoxal phosphate)lysine" evidence="15">
    <location>
        <position position="331"/>
    </location>
</feature>
<dbReference type="GO" id="GO:0016853">
    <property type="term" value="F:isomerase activity"/>
    <property type="evidence" value="ECO:0007669"/>
    <property type="project" value="UniProtKB-KW"/>
</dbReference>
<dbReference type="PANTHER" id="PTHR30538">
    <property type="entry name" value="LYSINE 2,3-AMINOMUTASE-RELATED"/>
    <property type="match status" value="1"/>
</dbReference>
<dbReference type="SFLD" id="SFLDS00029">
    <property type="entry name" value="Radical_SAM"/>
    <property type="match status" value="1"/>
</dbReference>
<keyword evidence="7" id="KW-0949">S-adenosyl-L-methionine</keyword>
<dbReference type="NCBIfam" id="TIGR00238">
    <property type="entry name" value="KamA family radical SAM protein"/>
    <property type="match status" value="1"/>
</dbReference>
<dbReference type="Gene3D" id="3.20.20.70">
    <property type="entry name" value="Aldolase class I"/>
    <property type="match status" value="1"/>
</dbReference>
<dbReference type="RefSeq" id="WP_101894994.1">
    <property type="nucleotide sequence ID" value="NZ_CP022684.1"/>
</dbReference>
<proteinExistence type="inferred from homology"/>
<keyword evidence="8 14" id="KW-0479">Metal-binding</keyword>
<keyword evidence="18" id="KW-1185">Reference proteome</keyword>
<comment type="catalytic activity">
    <reaction evidence="1">
        <text>L-lysine = D-beta-lysine</text>
        <dbReference type="Rhea" id="RHEA:44148"/>
        <dbReference type="ChEBI" id="CHEBI:32551"/>
        <dbReference type="ChEBI" id="CHEBI:84138"/>
    </reaction>
</comment>
<evidence type="ECO:0000256" key="7">
    <source>
        <dbReference type="ARBA" id="ARBA00022691"/>
    </source>
</evidence>
<comment type="similarity">
    <text evidence="4">Belongs to the radical SAM superfamily. KamA family.</text>
</comment>
<dbReference type="Pfam" id="PF04055">
    <property type="entry name" value="Radical_SAM"/>
    <property type="match status" value="1"/>
</dbReference>
<dbReference type="SFLD" id="SFLDG01070">
    <property type="entry name" value="PLP-dependent"/>
    <property type="match status" value="1"/>
</dbReference>
<evidence type="ECO:0000313" key="18">
    <source>
        <dbReference type="Proteomes" id="UP000235116"/>
    </source>
</evidence>
<evidence type="ECO:0000256" key="5">
    <source>
        <dbReference type="ARBA" id="ARBA00022363"/>
    </source>
</evidence>
<dbReference type="PANTHER" id="PTHR30538:SF1">
    <property type="entry name" value="L-LYSINE 2,3-AMINOMUTASE"/>
    <property type="match status" value="1"/>
</dbReference>
<dbReference type="InterPro" id="IPR058240">
    <property type="entry name" value="rSAM_sf"/>
</dbReference>
<comment type="cofactor">
    <cofactor evidence="2 15">
        <name>pyridoxal 5'-phosphate</name>
        <dbReference type="ChEBI" id="CHEBI:597326"/>
    </cofactor>
</comment>
<dbReference type="InterPro" id="IPR007197">
    <property type="entry name" value="rSAM"/>
</dbReference>
<evidence type="ECO:0000256" key="6">
    <source>
        <dbReference type="ARBA" id="ARBA00022485"/>
    </source>
</evidence>
<feature type="binding site" evidence="14">
    <location>
        <position position="119"/>
    </location>
    <ligand>
        <name>[4Fe-4S] cluster</name>
        <dbReference type="ChEBI" id="CHEBI:49883"/>
        <note>4Fe-4S-S-AdoMet</note>
    </ligand>
</feature>
<dbReference type="AlphaFoldDB" id="A0A2K9LMM8"/>
<evidence type="ECO:0000256" key="11">
    <source>
        <dbReference type="ARBA" id="ARBA00023014"/>
    </source>
</evidence>
<dbReference type="GO" id="GO:0046872">
    <property type="term" value="F:metal ion binding"/>
    <property type="evidence" value="ECO:0007669"/>
    <property type="project" value="UniProtKB-KW"/>
</dbReference>
<dbReference type="SUPFAM" id="SSF102114">
    <property type="entry name" value="Radical SAM enzymes"/>
    <property type="match status" value="1"/>
</dbReference>
<dbReference type="GO" id="GO:0051539">
    <property type="term" value="F:4 iron, 4 sulfur cluster binding"/>
    <property type="evidence" value="ECO:0007669"/>
    <property type="project" value="UniProtKB-KW"/>
</dbReference>
<dbReference type="EMBL" id="CP022684">
    <property type="protein sequence ID" value="AUM13619.1"/>
    <property type="molecule type" value="Genomic_DNA"/>
</dbReference>
<evidence type="ECO:0000256" key="9">
    <source>
        <dbReference type="ARBA" id="ARBA00022898"/>
    </source>
</evidence>
<organism evidence="17 18">
    <name type="scientific">Ketobacter alkanivorans</name>
    <dbReference type="NCBI Taxonomy" id="1917421"/>
    <lineage>
        <taxon>Bacteria</taxon>
        <taxon>Pseudomonadati</taxon>
        <taxon>Pseudomonadota</taxon>
        <taxon>Gammaproteobacteria</taxon>
        <taxon>Pseudomonadales</taxon>
        <taxon>Ketobacteraceae</taxon>
        <taxon>Ketobacter</taxon>
    </lineage>
</organism>
<dbReference type="SFLD" id="SFLDF00314">
    <property type="entry name" value="L-lysine_2_3-aminomutase_(yjeK"/>
    <property type="match status" value="1"/>
</dbReference>
<comment type="cofactor">
    <cofactor evidence="3">
        <name>[4Fe-4S] cluster</name>
        <dbReference type="ChEBI" id="CHEBI:49883"/>
    </cofactor>
</comment>
<evidence type="ECO:0000256" key="4">
    <source>
        <dbReference type="ARBA" id="ARBA00008703"/>
    </source>
</evidence>
<evidence type="ECO:0000259" key="16">
    <source>
        <dbReference type="PROSITE" id="PS51918"/>
    </source>
</evidence>
<feature type="binding site" evidence="14">
    <location>
        <position position="123"/>
    </location>
    <ligand>
        <name>[4Fe-4S] cluster</name>
        <dbReference type="ChEBI" id="CHEBI:49883"/>
        <note>4Fe-4S-S-AdoMet</note>
    </ligand>
</feature>
<keyword evidence="6 14" id="KW-0004">4Fe-4S</keyword>
<keyword evidence="11 14" id="KW-0411">Iron-sulfur</keyword>
<dbReference type="InterPro" id="IPR003739">
    <property type="entry name" value="Lys_aminomutase/Glu_NH3_mut"/>
</dbReference>
<dbReference type="KEGG" id="kak:Kalk_14835"/>
<dbReference type="PIRSF" id="PIRSF004911">
    <property type="entry name" value="DUF160"/>
    <property type="match status" value="1"/>
</dbReference>
<feature type="domain" description="Radical SAM core" evidence="16">
    <location>
        <begin position="105"/>
        <end position="328"/>
    </location>
</feature>
<dbReference type="OrthoDB" id="9770937at2"/>
<keyword evidence="12" id="KW-0413">Isomerase</keyword>
<evidence type="ECO:0000256" key="10">
    <source>
        <dbReference type="ARBA" id="ARBA00023004"/>
    </source>
</evidence>
<dbReference type="NCBIfam" id="TIGR03821">
    <property type="entry name" value="EFP_modif_epmB"/>
    <property type="match status" value="1"/>
</dbReference>
<evidence type="ECO:0000313" key="17">
    <source>
        <dbReference type="EMBL" id="AUM13619.1"/>
    </source>
</evidence>
<evidence type="ECO:0000256" key="15">
    <source>
        <dbReference type="PIRSR" id="PIRSR603739-50"/>
    </source>
</evidence>
<dbReference type="PROSITE" id="PS51918">
    <property type="entry name" value="RADICAL_SAM"/>
    <property type="match status" value="1"/>
</dbReference>
<sequence length="339" mass="37867">MITRTAPSWHTEDWQILLSGSIRCPETLWKRLNLPLDTLPAALKAHHDFPLRVPEPYLDKIEPGNPDDPLLKQVLPVAQETEPRPGFVADPLGERLANPSSGLLHKYQSRVLLILSGACAINCRYCFRRHFPYADNRLSSQEFADIQAYLEAHPEVNEVILSGGDPLVVSNARLATLLKIIENIPTISRLRIHTRLPVVIPQRIDTGLLEVLGNSRLNRVLVTHSNHPQELDEVFDQAMGALRQAGVHLLNQAVLLNGINDQADVQAALSERLFQAGVLPYYLHLLDPVAGAHHFDVSEKSAQKMMAELHRRLPGFLIPRLVREISGKSGKTLIDLHLS</sequence>
<protein>
    <recommendedName>
        <fullName evidence="5">L-lysine 2,3-aminomutase</fullName>
    </recommendedName>
    <alternativeName>
        <fullName evidence="13">EF-P post-translational modification enzyme B</fullName>
    </alternativeName>
</protein>